<dbReference type="EMBL" id="ML119117">
    <property type="protein sequence ID" value="RPB14663.1"/>
    <property type="molecule type" value="Genomic_DNA"/>
</dbReference>
<dbReference type="InParanoid" id="A0A3N4KVS7"/>
<proteinExistence type="predicted"/>
<evidence type="ECO:0000313" key="2">
    <source>
        <dbReference type="EMBL" id="RPB14663.1"/>
    </source>
</evidence>
<keyword evidence="1" id="KW-0472">Membrane</keyword>
<accession>A0A3N4KVS7</accession>
<keyword evidence="3" id="KW-1185">Reference proteome</keyword>
<name>A0A3N4KVS7_9PEZI</name>
<protein>
    <submittedName>
        <fullName evidence="2">Uncharacterized protein</fullName>
    </submittedName>
</protein>
<sequence>MFPPFSCSFFSLSLRRKDACRSREKRSFFYDDGFGRLFVAGWLVKGVDIMDSRPRPAPVEDIFFFIIPFFVFFYFILFIYFAGWARGLDWLWMGGWIAFGGVGW</sequence>
<keyword evidence="1" id="KW-0812">Transmembrane</keyword>
<reference evidence="2 3" key="1">
    <citation type="journal article" date="2018" name="Nat. Ecol. Evol.">
        <title>Pezizomycetes genomes reveal the molecular basis of ectomycorrhizal truffle lifestyle.</title>
        <authorList>
            <person name="Murat C."/>
            <person name="Payen T."/>
            <person name="Noel B."/>
            <person name="Kuo A."/>
            <person name="Morin E."/>
            <person name="Chen J."/>
            <person name="Kohler A."/>
            <person name="Krizsan K."/>
            <person name="Balestrini R."/>
            <person name="Da Silva C."/>
            <person name="Montanini B."/>
            <person name="Hainaut M."/>
            <person name="Levati E."/>
            <person name="Barry K.W."/>
            <person name="Belfiori B."/>
            <person name="Cichocki N."/>
            <person name="Clum A."/>
            <person name="Dockter R.B."/>
            <person name="Fauchery L."/>
            <person name="Guy J."/>
            <person name="Iotti M."/>
            <person name="Le Tacon F."/>
            <person name="Lindquist E.A."/>
            <person name="Lipzen A."/>
            <person name="Malagnac F."/>
            <person name="Mello A."/>
            <person name="Molinier V."/>
            <person name="Miyauchi S."/>
            <person name="Poulain J."/>
            <person name="Riccioni C."/>
            <person name="Rubini A."/>
            <person name="Sitrit Y."/>
            <person name="Splivallo R."/>
            <person name="Traeger S."/>
            <person name="Wang M."/>
            <person name="Zifcakova L."/>
            <person name="Wipf D."/>
            <person name="Zambonelli A."/>
            <person name="Paolocci F."/>
            <person name="Nowrousian M."/>
            <person name="Ottonello S."/>
            <person name="Baldrian P."/>
            <person name="Spatafora J.W."/>
            <person name="Henrissat B."/>
            <person name="Nagy L.G."/>
            <person name="Aury J.M."/>
            <person name="Wincker P."/>
            <person name="Grigoriev I.V."/>
            <person name="Bonfante P."/>
            <person name="Martin F.M."/>
        </authorList>
    </citation>
    <scope>NUCLEOTIDE SEQUENCE [LARGE SCALE GENOMIC DNA]</scope>
    <source>
        <strain evidence="2 3">CCBAS932</strain>
    </source>
</reference>
<evidence type="ECO:0000313" key="3">
    <source>
        <dbReference type="Proteomes" id="UP000277580"/>
    </source>
</evidence>
<evidence type="ECO:0000256" key="1">
    <source>
        <dbReference type="SAM" id="Phobius"/>
    </source>
</evidence>
<feature type="transmembrane region" description="Helical" evidence="1">
    <location>
        <begin position="62"/>
        <end position="83"/>
    </location>
</feature>
<organism evidence="2 3">
    <name type="scientific">Morchella conica CCBAS932</name>
    <dbReference type="NCBI Taxonomy" id="1392247"/>
    <lineage>
        <taxon>Eukaryota</taxon>
        <taxon>Fungi</taxon>
        <taxon>Dikarya</taxon>
        <taxon>Ascomycota</taxon>
        <taxon>Pezizomycotina</taxon>
        <taxon>Pezizomycetes</taxon>
        <taxon>Pezizales</taxon>
        <taxon>Morchellaceae</taxon>
        <taxon>Morchella</taxon>
    </lineage>
</organism>
<dbReference type="Proteomes" id="UP000277580">
    <property type="component" value="Unassembled WGS sequence"/>
</dbReference>
<dbReference type="AlphaFoldDB" id="A0A3N4KVS7"/>
<gene>
    <name evidence="2" type="ORF">P167DRAFT_59754</name>
</gene>
<keyword evidence="1" id="KW-1133">Transmembrane helix</keyword>